<evidence type="ECO:0000313" key="3">
    <source>
        <dbReference type="Proteomes" id="UP000509383"/>
    </source>
</evidence>
<dbReference type="Proteomes" id="UP000509383">
    <property type="component" value="Chromosome"/>
</dbReference>
<organism evidence="2 3">
    <name type="scientific">Pseudomonas tohonis</name>
    <dbReference type="NCBI Taxonomy" id="2725477"/>
    <lineage>
        <taxon>Bacteria</taxon>
        <taxon>Pseudomonadati</taxon>
        <taxon>Pseudomonadota</taxon>
        <taxon>Gammaproteobacteria</taxon>
        <taxon>Pseudomonadales</taxon>
        <taxon>Pseudomonadaceae</taxon>
        <taxon>Pseudomonas</taxon>
    </lineage>
</organism>
<dbReference type="Pfam" id="PF25678">
    <property type="entry name" value="DUF7946"/>
    <property type="match status" value="1"/>
</dbReference>
<evidence type="ECO:0000259" key="1">
    <source>
        <dbReference type="Pfam" id="PF25678"/>
    </source>
</evidence>
<dbReference type="KEGG" id="ptw:TUM18999_46730"/>
<proteinExistence type="predicted"/>
<evidence type="ECO:0000313" key="2">
    <source>
        <dbReference type="EMBL" id="BCG26482.1"/>
    </source>
</evidence>
<feature type="domain" description="DUF7946" evidence="1">
    <location>
        <begin position="14"/>
        <end position="144"/>
    </location>
</feature>
<dbReference type="RefSeq" id="WP_173176246.1">
    <property type="nucleotide sequence ID" value="NZ_AP023189.1"/>
</dbReference>
<accession>A0A6J4E9Q8</accession>
<reference evidence="2 3" key="1">
    <citation type="submission" date="2020-05" db="EMBL/GenBank/DDBJ databases">
        <title>Characterization of novel class B3 metallo-beta-lactamase from novel Pseudomonas species.</title>
        <authorList>
            <person name="Yamada K."/>
            <person name="Aoki K."/>
            <person name="Ishii Y."/>
        </authorList>
    </citation>
    <scope>NUCLEOTIDE SEQUENCE [LARGE SCALE GENOMIC DNA]</scope>
    <source>
        <strain evidence="2 3">TUM18999</strain>
    </source>
</reference>
<dbReference type="InterPro" id="IPR057706">
    <property type="entry name" value="DUF7946"/>
</dbReference>
<dbReference type="EMBL" id="AP023189">
    <property type="protein sequence ID" value="BCG26482.1"/>
    <property type="molecule type" value="Genomic_DNA"/>
</dbReference>
<sequence length="292" mass="31960">MEVQKQPDIQETVFTISYDAKGDLASHTIDARDLGMAIIGMNDLITKAADIVSNGSSEADLKVVAPAKEGSLEIVFALLADPVTTVAVLKSIGIGAGAIVAGAASAIGIMDRVKDKKIDRVIIDKATNTATVYVGDEQIQTSDKVAQLVASREIRQALHNVIQAPLAGREDASIKFEAEGVTVKLDDQEIRNFTPIRADIVDKEEKREFQKVVQFTKINFRGRRGWQVLSNDGQEYGVTIRDADFLNKISSNEEQFQKDKSYTVQIEQTDITTVSGTSTRYAIVRVINEFNP</sequence>
<dbReference type="AlphaFoldDB" id="A0A6J4E9Q8"/>
<name>A0A6J4E9Q8_9PSED</name>
<gene>
    <name evidence="2" type="ORF">TUM18999_46730</name>
</gene>
<protein>
    <recommendedName>
        <fullName evidence="1">DUF7946 domain-containing protein</fullName>
    </recommendedName>
</protein>